<reference evidence="2" key="1">
    <citation type="submission" date="2023-07" db="EMBL/GenBank/DDBJ databases">
        <authorList>
            <consortium name="AG Swart"/>
            <person name="Singh M."/>
            <person name="Singh A."/>
            <person name="Seah K."/>
            <person name="Emmerich C."/>
        </authorList>
    </citation>
    <scope>NUCLEOTIDE SEQUENCE</scope>
    <source>
        <strain evidence="2">DP1</strain>
    </source>
</reference>
<feature type="compositionally biased region" description="Basic and acidic residues" evidence="1">
    <location>
        <begin position="208"/>
        <end position="237"/>
    </location>
</feature>
<feature type="compositionally biased region" description="Basic and acidic residues" evidence="1">
    <location>
        <begin position="441"/>
        <end position="478"/>
    </location>
</feature>
<feature type="compositionally biased region" description="Basic residues" evidence="1">
    <location>
        <begin position="532"/>
        <end position="564"/>
    </location>
</feature>
<feature type="compositionally biased region" description="Low complexity" evidence="1">
    <location>
        <begin position="239"/>
        <end position="252"/>
    </location>
</feature>
<feature type="compositionally biased region" description="Basic and acidic residues" evidence="1">
    <location>
        <begin position="513"/>
        <end position="529"/>
    </location>
</feature>
<feature type="compositionally biased region" description="Basic and acidic residues" evidence="1">
    <location>
        <begin position="334"/>
        <end position="400"/>
    </location>
</feature>
<dbReference type="EMBL" id="CAMPGE010029513">
    <property type="protein sequence ID" value="CAI2386993.1"/>
    <property type="molecule type" value="Genomic_DNA"/>
</dbReference>
<protein>
    <submittedName>
        <fullName evidence="2">Uncharacterized protein</fullName>
    </submittedName>
</protein>
<evidence type="ECO:0000313" key="2">
    <source>
        <dbReference type="EMBL" id="CAI2386993.1"/>
    </source>
</evidence>
<sequence length="679" mass="79405">MSNLQNSNHTNPTLHPPSYSPKKPNHSPMHSRTKDKEANRRKSMRTKRVKGREEGMHRGEIGMARRGTRVVQEVVWGMGIGVMRERREGRRGERRILRGKGSWRGGEGVEKEIELKRERCLFDERKKRSVDKGLSSSIDNTLRKDCGKPHSLIKRDAKMQEVKKPITSITSVIYEKDNQNFQKDEDTIISNSDSKDVLKASKFNKPLETQKDKDISFHSKKPKENSSHPQVNDKDSYEENSSSGSEINSTIYNRSKSKACSRVNTQIINPRPIRAIVENPKEKECKPSSPPKNPKSLKDASKQRMKNDKTSSPEIQKETPPELAQTPENPSSEEEYKYALQEKKEEVQEREPPKQQEQESKQALGKEEEKKSNQKKQEEKELQEELERQNQQEENKKEVHEEELEEEKQEEQEDKENEDQEEKKEDVSEDEQEDEQEDEKEEQKKKEQQPKLKEKNMQKQKLKKDCKGDYDLGKDKQIQGKHKKRKTSNKEKSRKLQKVTEKDQNFGAMNAIKENRKENTEEEKPEKSSPKNNHKSKQKSVKQKSKRHSKSKKDKAKKRQKKAKRMQDSSNSKSKSESESRDVPEIESDDEQYETEKQLLRTIVVGASRGFKYMQNKIKYIEKMLINKIERNSLEAFIKVLQNLYLKESTKNDTLEEIFPHPKTGAKIRQLLNKKMEDN</sequence>
<dbReference type="Proteomes" id="UP001295684">
    <property type="component" value="Unassembled WGS sequence"/>
</dbReference>
<feature type="compositionally biased region" description="Basic and acidic residues" evidence="1">
    <location>
        <begin position="574"/>
        <end position="584"/>
    </location>
</feature>
<keyword evidence="3" id="KW-1185">Reference proteome</keyword>
<name>A0AAD2DBW3_EUPCR</name>
<organism evidence="2 3">
    <name type="scientific">Euplotes crassus</name>
    <dbReference type="NCBI Taxonomy" id="5936"/>
    <lineage>
        <taxon>Eukaryota</taxon>
        <taxon>Sar</taxon>
        <taxon>Alveolata</taxon>
        <taxon>Ciliophora</taxon>
        <taxon>Intramacronucleata</taxon>
        <taxon>Spirotrichea</taxon>
        <taxon>Hypotrichia</taxon>
        <taxon>Euplotida</taxon>
        <taxon>Euplotidae</taxon>
        <taxon>Moneuplotes</taxon>
    </lineage>
</organism>
<feature type="region of interest" description="Disordered" evidence="1">
    <location>
        <begin position="201"/>
        <end position="594"/>
    </location>
</feature>
<dbReference type="AlphaFoldDB" id="A0AAD2DBW3"/>
<feature type="compositionally biased region" description="Basic and acidic residues" evidence="1">
    <location>
        <begin position="51"/>
        <end position="60"/>
    </location>
</feature>
<comment type="caution">
    <text evidence="2">The sequence shown here is derived from an EMBL/GenBank/DDBJ whole genome shotgun (WGS) entry which is preliminary data.</text>
</comment>
<feature type="compositionally biased region" description="Basic and acidic residues" evidence="1">
    <location>
        <begin position="296"/>
        <end position="320"/>
    </location>
</feature>
<evidence type="ECO:0000313" key="3">
    <source>
        <dbReference type="Proteomes" id="UP001295684"/>
    </source>
</evidence>
<feature type="compositionally biased region" description="Acidic residues" evidence="1">
    <location>
        <begin position="401"/>
        <end position="420"/>
    </location>
</feature>
<evidence type="ECO:0000256" key="1">
    <source>
        <dbReference type="SAM" id="MobiDB-lite"/>
    </source>
</evidence>
<gene>
    <name evidence="2" type="ORF">ECRASSUSDP1_LOCUS28619</name>
</gene>
<proteinExistence type="predicted"/>
<feature type="compositionally biased region" description="Polar residues" evidence="1">
    <location>
        <begin position="1"/>
        <end position="13"/>
    </location>
</feature>
<accession>A0AAD2DBW3</accession>
<feature type="compositionally biased region" description="Acidic residues" evidence="1">
    <location>
        <begin position="427"/>
        <end position="440"/>
    </location>
</feature>
<feature type="region of interest" description="Disordered" evidence="1">
    <location>
        <begin position="1"/>
        <end position="65"/>
    </location>
</feature>
<feature type="compositionally biased region" description="Basic residues" evidence="1">
    <location>
        <begin position="41"/>
        <end position="50"/>
    </location>
</feature>
<feature type="compositionally biased region" description="Basic residues" evidence="1">
    <location>
        <begin position="479"/>
        <end position="497"/>
    </location>
</feature>